<dbReference type="PATRIC" id="fig|1120927.3.peg.478"/>
<organism evidence="3 4">
    <name type="scientific">Acinetobacter tandoii DSM 14970 = CIP 107469</name>
    <dbReference type="NCBI Taxonomy" id="1120927"/>
    <lineage>
        <taxon>Bacteria</taxon>
        <taxon>Pseudomonadati</taxon>
        <taxon>Pseudomonadota</taxon>
        <taxon>Gammaproteobacteria</taxon>
        <taxon>Moraxellales</taxon>
        <taxon>Moraxellaceae</taxon>
        <taxon>Acinetobacter</taxon>
    </lineage>
</organism>
<feature type="compositionally biased region" description="Basic and acidic residues" evidence="1">
    <location>
        <begin position="287"/>
        <end position="297"/>
    </location>
</feature>
<keyword evidence="4" id="KW-1185">Reference proteome</keyword>
<evidence type="ECO:0000259" key="2">
    <source>
        <dbReference type="Pfam" id="PF18623"/>
    </source>
</evidence>
<dbReference type="OrthoDB" id="5899304at2"/>
<evidence type="ECO:0000313" key="3">
    <source>
        <dbReference type="EMBL" id="EOR10857.1"/>
    </source>
</evidence>
<dbReference type="Proteomes" id="UP000016201">
    <property type="component" value="Unassembled WGS sequence"/>
</dbReference>
<proteinExistence type="predicted"/>
<dbReference type="eggNOG" id="ENOG502Z8JW">
    <property type="taxonomic scope" value="Bacteria"/>
</dbReference>
<dbReference type="Pfam" id="PF18623">
    <property type="entry name" value="TnsE_C"/>
    <property type="match status" value="1"/>
</dbReference>
<dbReference type="InterPro" id="IPR041419">
    <property type="entry name" value="TnsE_C"/>
</dbReference>
<accession>R9B8X4</accession>
<evidence type="ECO:0000313" key="4">
    <source>
        <dbReference type="Proteomes" id="UP000016201"/>
    </source>
</evidence>
<comment type="caution">
    <text evidence="3">The sequence shown here is derived from an EMBL/GenBank/DDBJ whole genome shotgun (WGS) entry which is preliminary data.</text>
</comment>
<dbReference type="AlphaFoldDB" id="R9B8X4"/>
<reference evidence="3 4" key="1">
    <citation type="submission" date="2013-03" db="EMBL/GenBank/DDBJ databases">
        <title>The Genome Sequence of Acinetobacter tandoii CIP 107469.</title>
        <authorList>
            <consortium name="The Broad Institute Genome Sequencing Platform"/>
            <consortium name="The Broad Institute Genome Sequencing Center for Infectious Disease"/>
            <person name="Cerqueira G."/>
            <person name="Feldgarden M."/>
            <person name="Courvalin P."/>
            <person name="Perichon B."/>
            <person name="Grillot-Courvalin C."/>
            <person name="Clermont D."/>
            <person name="Rocha E."/>
            <person name="Yoon E.-J."/>
            <person name="Nemec A."/>
            <person name="Walker B."/>
            <person name="Young S.K."/>
            <person name="Zeng Q."/>
            <person name="Gargeya S."/>
            <person name="Fitzgerald M."/>
            <person name="Haas B."/>
            <person name="Abouelleil A."/>
            <person name="Alvarado L."/>
            <person name="Arachchi H.M."/>
            <person name="Berlin A.M."/>
            <person name="Chapman S.B."/>
            <person name="Dewar J."/>
            <person name="Goldberg J."/>
            <person name="Griggs A."/>
            <person name="Gujja S."/>
            <person name="Hansen M."/>
            <person name="Howarth C."/>
            <person name="Imamovic A."/>
            <person name="Larimer J."/>
            <person name="McCowan C."/>
            <person name="Murphy C."/>
            <person name="Neiman D."/>
            <person name="Pearson M."/>
            <person name="Priest M."/>
            <person name="Roberts A."/>
            <person name="Saif S."/>
            <person name="Shea T."/>
            <person name="Sisk P."/>
            <person name="Sykes S."/>
            <person name="Wortman J."/>
            <person name="Nusbaum C."/>
            <person name="Birren B."/>
        </authorList>
    </citation>
    <scope>NUCLEOTIDE SEQUENCE [LARGE SCALE GENOMIC DNA]</scope>
    <source>
        <strain evidence="3 4">CIP 107469</strain>
    </source>
</reference>
<gene>
    <name evidence="3" type="ORF">I593_00507</name>
</gene>
<feature type="domain" description="TnsE C-terminal" evidence="2">
    <location>
        <begin position="382"/>
        <end position="525"/>
    </location>
</feature>
<dbReference type="RefSeq" id="WP_016165663.1">
    <property type="nucleotide sequence ID" value="NZ_JHZG01000019.1"/>
</dbReference>
<name>R9B8X4_9GAMM</name>
<protein>
    <recommendedName>
        <fullName evidence="2">TnsE C-terminal domain-containing protein</fullName>
    </recommendedName>
</protein>
<sequence>MIKIKNFPENARITFLGSIFKDIKNEEWNITIGLENDEYSTKDQRYLLNHARFSNMPLLARNRRFNQNKKFTPFNESIITIKIDDLQKWDVIINQSKQYQFSHIVSDIHATLTDIEIVLPQIELARVLFLHTAYLSRAALDQRRFFREFDIIKEENQTLINILDFCNFPPSQYDNIGMRRLLAWILLDTEARASFESISKNFLSEKVQTKFREFWNFNFIPPSLKGAELTLKVYFSPKTNKYYVNEILAISNLPSEINHTVIFCSPNFTVKNTQVSSERSSRGSKHTRNEDPIIDDKKEANSDKQITIIDSPKITLSLSSPFETKKAAIKHSGKKGKFNNDDVTILPEPNVGTGESTIFGEIGRGEFENCQDESDDLELFMKRFEAFKAMIEQFTLQHNILSKIKFTISKLPAVNRSKLHKTDDGNFRSIAEVQLEFQDKKFSIVEIDTSDNHKPLSTLIVKVESFEAWDQNFPSFKEQIIRRSLRWPTAELLKNIGIPKGVNHPKNKFEITTSDKEFKDWVKRFTEVLKSI</sequence>
<feature type="region of interest" description="Disordered" evidence="1">
    <location>
        <begin position="274"/>
        <end position="297"/>
    </location>
</feature>
<evidence type="ECO:0000256" key="1">
    <source>
        <dbReference type="SAM" id="MobiDB-lite"/>
    </source>
</evidence>
<dbReference type="EMBL" id="AQFM01000022">
    <property type="protein sequence ID" value="EOR10857.1"/>
    <property type="molecule type" value="Genomic_DNA"/>
</dbReference>